<evidence type="ECO:0000256" key="2">
    <source>
        <dbReference type="ARBA" id="ARBA00005498"/>
    </source>
</evidence>
<comment type="similarity">
    <text evidence="2">Belongs to the NUF2 family.</text>
</comment>
<keyword evidence="3" id="KW-0158">Chromosome</keyword>
<dbReference type="GO" id="GO:0051301">
    <property type="term" value="P:cell division"/>
    <property type="evidence" value="ECO:0007669"/>
    <property type="project" value="UniProtKB-KW"/>
</dbReference>
<evidence type="ECO:0000256" key="5">
    <source>
        <dbReference type="ARBA" id="ARBA00022776"/>
    </source>
</evidence>
<keyword evidence="8" id="KW-0137">Centromere</keyword>
<evidence type="ECO:0000256" key="1">
    <source>
        <dbReference type="ARBA" id="ARBA00004584"/>
    </source>
</evidence>
<dbReference type="HOGENOM" id="CLU_057929_0_0_1"/>
<feature type="coiled-coil region" evidence="9">
    <location>
        <begin position="135"/>
        <end position="248"/>
    </location>
</feature>
<evidence type="ECO:0000313" key="11">
    <source>
        <dbReference type="EMBL" id="EDW77917.1"/>
    </source>
</evidence>
<dbReference type="SMR" id="B4MZY2"/>
<feature type="coiled-coil region" evidence="9">
    <location>
        <begin position="288"/>
        <end position="382"/>
    </location>
</feature>
<name>B4MZY2_DROWI</name>
<evidence type="ECO:0000256" key="3">
    <source>
        <dbReference type="ARBA" id="ARBA00022454"/>
    </source>
</evidence>
<protein>
    <recommendedName>
        <fullName evidence="10">Kinetochore protein Nuf2 N-terminal domain-containing protein</fullName>
    </recommendedName>
</protein>
<keyword evidence="5" id="KW-0498">Mitosis</keyword>
<dbReference type="AlphaFoldDB" id="B4MZY2"/>
<evidence type="ECO:0000256" key="4">
    <source>
        <dbReference type="ARBA" id="ARBA00022618"/>
    </source>
</evidence>
<reference evidence="11 12" key="1">
    <citation type="journal article" date="2007" name="Nature">
        <title>Evolution of genes and genomes on the Drosophila phylogeny.</title>
        <authorList>
            <consortium name="Drosophila 12 Genomes Consortium"/>
            <person name="Clark A.G."/>
            <person name="Eisen M.B."/>
            <person name="Smith D.R."/>
            <person name="Bergman C.M."/>
            <person name="Oliver B."/>
            <person name="Markow T.A."/>
            <person name="Kaufman T.C."/>
            <person name="Kellis M."/>
            <person name="Gelbart W."/>
            <person name="Iyer V.N."/>
            <person name="Pollard D.A."/>
            <person name="Sackton T.B."/>
            <person name="Larracuente A.M."/>
            <person name="Singh N.D."/>
            <person name="Abad J.P."/>
            <person name="Abt D.N."/>
            <person name="Adryan B."/>
            <person name="Aguade M."/>
            <person name="Akashi H."/>
            <person name="Anderson W.W."/>
            <person name="Aquadro C.F."/>
            <person name="Ardell D.H."/>
            <person name="Arguello R."/>
            <person name="Artieri C.G."/>
            <person name="Barbash D.A."/>
            <person name="Barker D."/>
            <person name="Barsanti P."/>
            <person name="Batterham P."/>
            <person name="Batzoglou S."/>
            <person name="Begun D."/>
            <person name="Bhutkar A."/>
            <person name="Blanco E."/>
            <person name="Bosak S.A."/>
            <person name="Bradley R.K."/>
            <person name="Brand A.D."/>
            <person name="Brent M.R."/>
            <person name="Brooks A.N."/>
            <person name="Brown R.H."/>
            <person name="Butlin R.K."/>
            <person name="Caggese C."/>
            <person name="Calvi B.R."/>
            <person name="Bernardo de Carvalho A."/>
            <person name="Caspi A."/>
            <person name="Castrezana S."/>
            <person name="Celniker S.E."/>
            <person name="Chang J.L."/>
            <person name="Chapple C."/>
            <person name="Chatterji S."/>
            <person name="Chinwalla A."/>
            <person name="Civetta A."/>
            <person name="Clifton S.W."/>
            <person name="Comeron J.M."/>
            <person name="Costello J.C."/>
            <person name="Coyne J.A."/>
            <person name="Daub J."/>
            <person name="David R.G."/>
            <person name="Delcher A.L."/>
            <person name="Delehaunty K."/>
            <person name="Do C.B."/>
            <person name="Ebling H."/>
            <person name="Edwards K."/>
            <person name="Eickbush T."/>
            <person name="Evans J.D."/>
            <person name="Filipski A."/>
            <person name="Findeiss S."/>
            <person name="Freyhult E."/>
            <person name="Fulton L."/>
            <person name="Fulton R."/>
            <person name="Garcia A.C."/>
            <person name="Gardiner A."/>
            <person name="Garfield D.A."/>
            <person name="Garvin B.E."/>
            <person name="Gibson G."/>
            <person name="Gilbert D."/>
            <person name="Gnerre S."/>
            <person name="Godfrey J."/>
            <person name="Good R."/>
            <person name="Gotea V."/>
            <person name="Gravely B."/>
            <person name="Greenberg A.J."/>
            <person name="Griffiths-Jones S."/>
            <person name="Gross S."/>
            <person name="Guigo R."/>
            <person name="Gustafson E.A."/>
            <person name="Haerty W."/>
            <person name="Hahn M.W."/>
            <person name="Halligan D.L."/>
            <person name="Halpern A.L."/>
            <person name="Halter G.M."/>
            <person name="Han M.V."/>
            <person name="Heger A."/>
            <person name="Hillier L."/>
            <person name="Hinrichs A.S."/>
            <person name="Holmes I."/>
            <person name="Hoskins R.A."/>
            <person name="Hubisz M.J."/>
            <person name="Hultmark D."/>
            <person name="Huntley M.A."/>
            <person name="Jaffe D.B."/>
            <person name="Jagadeeshan S."/>
            <person name="Jeck W.R."/>
            <person name="Johnson J."/>
            <person name="Jones C.D."/>
            <person name="Jordan W.C."/>
            <person name="Karpen G.H."/>
            <person name="Kataoka E."/>
            <person name="Keightley P.D."/>
            <person name="Kheradpour P."/>
            <person name="Kirkness E.F."/>
            <person name="Koerich L.B."/>
            <person name="Kristiansen K."/>
            <person name="Kudrna D."/>
            <person name="Kulathinal R.J."/>
            <person name="Kumar S."/>
            <person name="Kwok R."/>
            <person name="Lander E."/>
            <person name="Langley C.H."/>
            <person name="Lapoint R."/>
            <person name="Lazzaro B.P."/>
            <person name="Lee S.J."/>
            <person name="Levesque L."/>
            <person name="Li R."/>
            <person name="Lin C.F."/>
            <person name="Lin M.F."/>
            <person name="Lindblad-Toh K."/>
            <person name="Llopart A."/>
            <person name="Long M."/>
            <person name="Low L."/>
            <person name="Lozovsky E."/>
            <person name="Lu J."/>
            <person name="Luo M."/>
            <person name="Machado C.A."/>
            <person name="Makalowski W."/>
            <person name="Marzo M."/>
            <person name="Matsuda M."/>
            <person name="Matzkin L."/>
            <person name="McAllister B."/>
            <person name="McBride C.S."/>
            <person name="McKernan B."/>
            <person name="McKernan K."/>
            <person name="Mendez-Lago M."/>
            <person name="Minx P."/>
            <person name="Mollenhauer M.U."/>
            <person name="Montooth K."/>
            <person name="Mount S.M."/>
            <person name="Mu X."/>
            <person name="Myers E."/>
            <person name="Negre B."/>
            <person name="Newfeld S."/>
            <person name="Nielsen R."/>
            <person name="Noor M.A."/>
            <person name="O'Grady P."/>
            <person name="Pachter L."/>
            <person name="Papaceit M."/>
            <person name="Parisi M.J."/>
            <person name="Parisi M."/>
            <person name="Parts L."/>
            <person name="Pedersen J.S."/>
            <person name="Pesole G."/>
            <person name="Phillippy A.M."/>
            <person name="Ponting C.P."/>
            <person name="Pop M."/>
            <person name="Porcelli D."/>
            <person name="Powell J.R."/>
            <person name="Prohaska S."/>
            <person name="Pruitt K."/>
            <person name="Puig M."/>
            <person name="Quesneville H."/>
            <person name="Ram K.R."/>
            <person name="Rand D."/>
            <person name="Rasmussen M.D."/>
            <person name="Reed L.K."/>
            <person name="Reenan R."/>
            <person name="Reily A."/>
            <person name="Remington K.A."/>
            <person name="Rieger T.T."/>
            <person name="Ritchie M.G."/>
            <person name="Robin C."/>
            <person name="Rogers Y.H."/>
            <person name="Rohde C."/>
            <person name="Rozas J."/>
            <person name="Rubenfield M.J."/>
            <person name="Ruiz A."/>
            <person name="Russo S."/>
            <person name="Salzberg S.L."/>
            <person name="Sanchez-Gracia A."/>
            <person name="Saranga D.J."/>
            <person name="Sato H."/>
            <person name="Schaeffer S.W."/>
            <person name="Schatz M.C."/>
            <person name="Schlenke T."/>
            <person name="Schwartz R."/>
            <person name="Segarra C."/>
            <person name="Singh R.S."/>
            <person name="Sirot L."/>
            <person name="Sirota M."/>
            <person name="Sisneros N.B."/>
            <person name="Smith C.D."/>
            <person name="Smith T.F."/>
            <person name="Spieth J."/>
            <person name="Stage D.E."/>
            <person name="Stark A."/>
            <person name="Stephan W."/>
            <person name="Strausberg R.L."/>
            <person name="Strempel S."/>
            <person name="Sturgill D."/>
            <person name="Sutton G."/>
            <person name="Sutton G.G."/>
            <person name="Tao W."/>
            <person name="Teichmann S."/>
            <person name="Tobari Y.N."/>
            <person name="Tomimura Y."/>
            <person name="Tsolas J.M."/>
            <person name="Valente V.L."/>
            <person name="Venter E."/>
            <person name="Venter J.C."/>
            <person name="Vicario S."/>
            <person name="Vieira F.G."/>
            <person name="Vilella A.J."/>
            <person name="Villasante A."/>
            <person name="Walenz B."/>
            <person name="Wang J."/>
            <person name="Wasserman M."/>
            <person name="Watts T."/>
            <person name="Wilson D."/>
            <person name="Wilson R.K."/>
            <person name="Wing R.A."/>
            <person name="Wolfner M.F."/>
            <person name="Wong A."/>
            <person name="Wong G.K."/>
            <person name="Wu C.I."/>
            <person name="Wu G."/>
            <person name="Yamamoto D."/>
            <person name="Yang H.P."/>
            <person name="Yang S.P."/>
            <person name="Yorke J.A."/>
            <person name="Yoshida K."/>
            <person name="Zdobnov E."/>
            <person name="Zhang P."/>
            <person name="Zhang Y."/>
            <person name="Zimin A.V."/>
            <person name="Baldwin J."/>
            <person name="Abdouelleil A."/>
            <person name="Abdulkadir J."/>
            <person name="Abebe A."/>
            <person name="Abera B."/>
            <person name="Abreu J."/>
            <person name="Acer S.C."/>
            <person name="Aftuck L."/>
            <person name="Alexander A."/>
            <person name="An P."/>
            <person name="Anderson E."/>
            <person name="Anderson S."/>
            <person name="Arachi H."/>
            <person name="Azer M."/>
            <person name="Bachantsang P."/>
            <person name="Barry A."/>
            <person name="Bayul T."/>
            <person name="Berlin A."/>
            <person name="Bessette D."/>
            <person name="Bloom T."/>
            <person name="Blye J."/>
            <person name="Boguslavskiy L."/>
            <person name="Bonnet C."/>
            <person name="Boukhgalter B."/>
            <person name="Bourzgui I."/>
            <person name="Brown A."/>
            <person name="Cahill P."/>
            <person name="Channer S."/>
            <person name="Cheshatsang Y."/>
            <person name="Chuda L."/>
            <person name="Citroen M."/>
            <person name="Collymore A."/>
            <person name="Cooke P."/>
            <person name="Costello M."/>
            <person name="D'Aco K."/>
            <person name="Daza R."/>
            <person name="De Haan G."/>
            <person name="DeGray S."/>
            <person name="DeMaso C."/>
            <person name="Dhargay N."/>
            <person name="Dooley K."/>
            <person name="Dooley E."/>
            <person name="Doricent M."/>
            <person name="Dorje P."/>
            <person name="Dorjee K."/>
            <person name="Dupes A."/>
            <person name="Elong R."/>
            <person name="Falk J."/>
            <person name="Farina A."/>
            <person name="Faro S."/>
            <person name="Ferguson D."/>
            <person name="Fisher S."/>
            <person name="Foley C.D."/>
            <person name="Franke A."/>
            <person name="Friedrich D."/>
            <person name="Gadbois L."/>
            <person name="Gearin G."/>
            <person name="Gearin C.R."/>
            <person name="Giannoukos G."/>
            <person name="Goode T."/>
            <person name="Graham J."/>
            <person name="Grandbois E."/>
            <person name="Grewal S."/>
            <person name="Gyaltsen K."/>
            <person name="Hafez N."/>
            <person name="Hagos B."/>
            <person name="Hall J."/>
            <person name="Henson C."/>
            <person name="Hollinger A."/>
            <person name="Honan T."/>
            <person name="Huard M.D."/>
            <person name="Hughes L."/>
            <person name="Hurhula B."/>
            <person name="Husby M.E."/>
            <person name="Kamat A."/>
            <person name="Kanga B."/>
            <person name="Kashin S."/>
            <person name="Khazanovich D."/>
            <person name="Kisner P."/>
            <person name="Lance K."/>
            <person name="Lara M."/>
            <person name="Lee W."/>
            <person name="Lennon N."/>
            <person name="Letendre F."/>
            <person name="LeVine R."/>
            <person name="Lipovsky A."/>
            <person name="Liu X."/>
            <person name="Liu J."/>
            <person name="Liu S."/>
            <person name="Lokyitsang T."/>
            <person name="Lokyitsang Y."/>
            <person name="Lubonja R."/>
            <person name="Lui A."/>
            <person name="MacDonald P."/>
            <person name="Magnisalis V."/>
            <person name="Maru K."/>
            <person name="Matthews C."/>
            <person name="McCusker W."/>
            <person name="McDonough S."/>
            <person name="Mehta T."/>
            <person name="Meldrim J."/>
            <person name="Meneus L."/>
            <person name="Mihai O."/>
            <person name="Mihalev A."/>
            <person name="Mihova T."/>
            <person name="Mittelman R."/>
            <person name="Mlenga V."/>
            <person name="Montmayeur A."/>
            <person name="Mulrain L."/>
            <person name="Navidi A."/>
            <person name="Naylor J."/>
            <person name="Negash T."/>
            <person name="Nguyen T."/>
            <person name="Nguyen N."/>
            <person name="Nicol R."/>
            <person name="Norbu C."/>
            <person name="Norbu N."/>
            <person name="Novod N."/>
            <person name="O'Neill B."/>
            <person name="Osman S."/>
            <person name="Markiewicz E."/>
            <person name="Oyono O.L."/>
            <person name="Patti C."/>
            <person name="Phunkhang P."/>
            <person name="Pierre F."/>
            <person name="Priest M."/>
            <person name="Raghuraman S."/>
            <person name="Rege F."/>
            <person name="Reyes R."/>
            <person name="Rise C."/>
            <person name="Rogov P."/>
            <person name="Ross K."/>
            <person name="Ryan E."/>
            <person name="Settipalli S."/>
            <person name="Shea T."/>
            <person name="Sherpa N."/>
            <person name="Shi L."/>
            <person name="Shih D."/>
            <person name="Sparrow T."/>
            <person name="Spaulding J."/>
            <person name="Stalker J."/>
            <person name="Stange-Thomann N."/>
            <person name="Stavropoulos S."/>
            <person name="Stone C."/>
            <person name="Strader C."/>
            <person name="Tesfaye S."/>
            <person name="Thomson T."/>
            <person name="Thoulutsang Y."/>
            <person name="Thoulutsang D."/>
            <person name="Topham K."/>
            <person name="Topping I."/>
            <person name="Tsamla T."/>
            <person name="Vassiliev H."/>
            <person name="Vo A."/>
            <person name="Wangchuk T."/>
            <person name="Wangdi T."/>
            <person name="Weiand M."/>
            <person name="Wilkinson J."/>
            <person name="Wilson A."/>
            <person name="Yadav S."/>
            <person name="Young G."/>
            <person name="Yu Q."/>
            <person name="Zembek L."/>
            <person name="Zhong D."/>
            <person name="Zimmer A."/>
            <person name="Zwirko Z."/>
            <person name="Jaffe D.B."/>
            <person name="Alvarez P."/>
            <person name="Brockman W."/>
            <person name="Butler J."/>
            <person name="Chin C."/>
            <person name="Gnerre S."/>
            <person name="Grabherr M."/>
            <person name="Kleber M."/>
            <person name="Mauceli E."/>
            <person name="MacCallum I."/>
        </authorList>
    </citation>
    <scope>NUCLEOTIDE SEQUENCE [LARGE SCALE GENOMIC DNA]</scope>
    <source>
        <strain evidence="12">Tucson 14030-0811.24</strain>
    </source>
</reference>
<evidence type="ECO:0000256" key="6">
    <source>
        <dbReference type="ARBA" id="ARBA00023054"/>
    </source>
</evidence>
<dbReference type="FunCoup" id="B4MZY2">
    <property type="interactions" value="21"/>
</dbReference>
<feature type="domain" description="Kinetochore protein Nuf2 N-terminal" evidence="10">
    <location>
        <begin position="21"/>
        <end position="120"/>
    </location>
</feature>
<gene>
    <name evidence="11" type="primary">Dwil\GK24741</name>
    <name evidence="11" type="ORF">Dwil_GK24741</name>
</gene>
<evidence type="ECO:0000256" key="7">
    <source>
        <dbReference type="ARBA" id="ARBA00023306"/>
    </source>
</evidence>
<evidence type="ECO:0000259" key="10">
    <source>
        <dbReference type="Pfam" id="PF03800"/>
    </source>
</evidence>
<dbReference type="OMA" id="FNYLAYY"/>
<keyword evidence="12" id="KW-1185">Reference proteome</keyword>
<proteinExistence type="inferred from homology"/>
<keyword evidence="4" id="KW-0132">Cell division</keyword>
<dbReference type="STRING" id="7260.B4MZY2"/>
<evidence type="ECO:0000256" key="8">
    <source>
        <dbReference type="ARBA" id="ARBA00023328"/>
    </source>
</evidence>
<dbReference type="KEGG" id="dwi:6644221"/>
<dbReference type="GO" id="GO:0007080">
    <property type="term" value="P:mitotic metaphase chromosome alignment"/>
    <property type="evidence" value="ECO:0007669"/>
    <property type="project" value="EnsemblMetazoa"/>
</dbReference>
<dbReference type="Gene3D" id="1.10.418.60">
    <property type="entry name" value="Ncd80 complex, Nuf2 subunit"/>
    <property type="match status" value="1"/>
</dbReference>
<dbReference type="EMBL" id="CH963920">
    <property type="protein sequence ID" value="EDW77917.1"/>
    <property type="molecule type" value="Genomic_DNA"/>
</dbReference>
<comment type="subcellular location">
    <subcellularLocation>
        <location evidence="1">Chromosome</location>
        <location evidence="1">Centromere</location>
    </subcellularLocation>
</comment>
<evidence type="ECO:0000256" key="9">
    <source>
        <dbReference type="SAM" id="Coils"/>
    </source>
</evidence>
<dbReference type="GO" id="GO:0031262">
    <property type="term" value="C:Ndc80 complex"/>
    <property type="evidence" value="ECO:0007669"/>
    <property type="project" value="EnsemblMetazoa"/>
</dbReference>
<evidence type="ECO:0000313" key="12">
    <source>
        <dbReference type="Proteomes" id="UP000007798"/>
    </source>
</evidence>
<dbReference type="PhylomeDB" id="B4MZY2"/>
<dbReference type="InterPro" id="IPR005549">
    <property type="entry name" value="Kinetochore_Nuf2_N"/>
</dbReference>
<sequence length="407" mass="48143">MAKTISENDNVILSAASVLPDLNIRPSDLQHPTESFLTKVFILYLKGFGFRIEAPFNLENTSNDPSREKRVFLCKLCRQVEKILRFTSPNRTYTYADIIEPSAKKTRTTLEHIFNYMAYYRIFKKDILAPVEEKIKQRESLMAEIEQKRLILEQRKEKAASLVTDIERAQRDIEKLLNELPKSEEELQRQKKLLKEQKDQLHRQEKRHEDLLAQVKHSEKKVVRNSLVQDVQKEIESTNVSIESYQKELAVQKQVFQTQRDEIAGNEQIIKELDELREILPIPLLDKHKEHVKHKKRLEKELFALESQNKTSLNNLAATQHQLQQSRDEYKRCKNLHEEQERQRLHQMKATKSEIEDLKTSVKEMEEKLANLQVKINDEESTGDLMQDHLRSILGQYWQSKIIRERK</sequence>
<dbReference type="Pfam" id="PF03800">
    <property type="entry name" value="Nuf2"/>
    <property type="match status" value="1"/>
</dbReference>
<keyword evidence="7" id="KW-0131">Cell cycle</keyword>
<dbReference type="Proteomes" id="UP000007798">
    <property type="component" value="Unassembled WGS sequence"/>
</dbReference>
<dbReference type="OrthoDB" id="7862063at2759"/>
<dbReference type="InterPro" id="IPR038275">
    <property type="entry name" value="Nuf2_N_sf"/>
</dbReference>
<accession>B4MZY2</accession>
<keyword evidence="6 9" id="KW-0175">Coiled coil</keyword>
<dbReference type="eggNOG" id="ENOG502R8D1">
    <property type="taxonomic scope" value="Eukaryota"/>
</dbReference>
<dbReference type="InParanoid" id="B4MZY2"/>
<organism evidence="11 12">
    <name type="scientific">Drosophila willistoni</name>
    <name type="common">Fruit fly</name>
    <dbReference type="NCBI Taxonomy" id="7260"/>
    <lineage>
        <taxon>Eukaryota</taxon>
        <taxon>Metazoa</taxon>
        <taxon>Ecdysozoa</taxon>
        <taxon>Arthropoda</taxon>
        <taxon>Hexapoda</taxon>
        <taxon>Insecta</taxon>
        <taxon>Pterygota</taxon>
        <taxon>Neoptera</taxon>
        <taxon>Endopterygota</taxon>
        <taxon>Diptera</taxon>
        <taxon>Brachycera</taxon>
        <taxon>Muscomorpha</taxon>
        <taxon>Ephydroidea</taxon>
        <taxon>Drosophilidae</taxon>
        <taxon>Drosophila</taxon>
        <taxon>Sophophora</taxon>
    </lineage>
</organism>